<dbReference type="InterPro" id="IPR004843">
    <property type="entry name" value="Calcineurin-like_PHP"/>
</dbReference>
<dbReference type="InterPro" id="IPR029052">
    <property type="entry name" value="Metallo-depent_PP-like"/>
</dbReference>
<dbReference type="Pfam" id="PF00149">
    <property type="entry name" value="Metallophos"/>
    <property type="match status" value="1"/>
</dbReference>
<evidence type="ECO:0000313" key="4">
    <source>
        <dbReference type="EMBL" id="SEF52399.1"/>
    </source>
</evidence>
<dbReference type="GO" id="GO:0046872">
    <property type="term" value="F:metal ion binding"/>
    <property type="evidence" value="ECO:0007669"/>
    <property type="project" value="UniProtKB-KW"/>
</dbReference>
<keyword evidence="2" id="KW-0378">Hydrolase</keyword>
<dbReference type="EMBL" id="FNVA01000001">
    <property type="protein sequence ID" value="SEF52399.1"/>
    <property type="molecule type" value="Genomic_DNA"/>
</dbReference>
<dbReference type="GO" id="GO:0016020">
    <property type="term" value="C:membrane"/>
    <property type="evidence" value="ECO:0007669"/>
    <property type="project" value="GOC"/>
</dbReference>
<evidence type="ECO:0000256" key="2">
    <source>
        <dbReference type="ARBA" id="ARBA00022801"/>
    </source>
</evidence>
<dbReference type="PANTHER" id="PTHR31302:SF31">
    <property type="entry name" value="PHOSPHODIESTERASE YAEI"/>
    <property type="match status" value="1"/>
</dbReference>
<dbReference type="SUPFAM" id="SSF56300">
    <property type="entry name" value="Metallo-dependent phosphatases"/>
    <property type="match status" value="1"/>
</dbReference>
<feature type="domain" description="Calcineurin-like phosphoesterase" evidence="3">
    <location>
        <begin position="54"/>
        <end position="226"/>
    </location>
</feature>
<keyword evidence="5" id="KW-1185">Reference proteome</keyword>
<protein>
    <recommendedName>
        <fullName evidence="3">Calcineurin-like phosphoesterase domain-containing protein</fullName>
    </recommendedName>
</protein>
<dbReference type="OrthoDB" id="9780884at2"/>
<dbReference type="PROSITE" id="PS51318">
    <property type="entry name" value="TAT"/>
    <property type="match status" value="1"/>
</dbReference>
<dbReference type="GO" id="GO:0008758">
    <property type="term" value="F:UDP-2,3-diacylglucosamine hydrolase activity"/>
    <property type="evidence" value="ECO:0007669"/>
    <property type="project" value="TreeGrafter"/>
</dbReference>
<dbReference type="InterPro" id="IPR051158">
    <property type="entry name" value="Metallophosphoesterase_sf"/>
</dbReference>
<gene>
    <name evidence="4" type="ORF">SAMN05421819_0299</name>
</gene>
<keyword evidence="1" id="KW-0479">Metal-binding</keyword>
<evidence type="ECO:0000256" key="1">
    <source>
        <dbReference type="ARBA" id="ARBA00022723"/>
    </source>
</evidence>
<sequence>MDLSRRKFLALGAGAAAAASLPLIDAYTHGRHHLTTLHQDIFIPDLPDSFVGFTIAQLSDFHFGVHDESVLLSHAIEVTNALKPDMVALTGDFITSNYDNARANVQAAHKCADHFRAIQAPLRFASYGNHDMIAPRAVSDALKANGITLLRNAALNIRKGGDTFWIGGIADSLIDLPEEDKALPKTSPNQPVILLGHEPSYAIKMTGSIERSNLRCDLFLSGHTHGGQVNLPGITKNFASFQGERFLHGGFGLEGFTMYVNRGLGTIHLPLRLNAPPEVTLLTLRRG</sequence>
<accession>A0A1H5SP99</accession>
<dbReference type="RefSeq" id="WP_160114944.1">
    <property type="nucleotide sequence ID" value="NZ_FNVA01000001.1"/>
</dbReference>
<proteinExistence type="predicted"/>
<dbReference type="PANTHER" id="PTHR31302">
    <property type="entry name" value="TRANSMEMBRANE PROTEIN WITH METALLOPHOSPHOESTERASE DOMAIN-RELATED"/>
    <property type="match status" value="1"/>
</dbReference>
<name>A0A1H5SP99_9BACT</name>
<dbReference type="AlphaFoldDB" id="A0A1H5SP99"/>
<organism evidence="4 5">
    <name type="scientific">Bryocella elongata</name>
    <dbReference type="NCBI Taxonomy" id="863522"/>
    <lineage>
        <taxon>Bacteria</taxon>
        <taxon>Pseudomonadati</taxon>
        <taxon>Acidobacteriota</taxon>
        <taxon>Terriglobia</taxon>
        <taxon>Terriglobales</taxon>
        <taxon>Acidobacteriaceae</taxon>
        <taxon>Bryocella</taxon>
    </lineage>
</organism>
<evidence type="ECO:0000259" key="3">
    <source>
        <dbReference type="Pfam" id="PF00149"/>
    </source>
</evidence>
<reference evidence="4 5" key="1">
    <citation type="submission" date="2016-10" db="EMBL/GenBank/DDBJ databases">
        <authorList>
            <person name="de Groot N.N."/>
        </authorList>
    </citation>
    <scope>NUCLEOTIDE SEQUENCE [LARGE SCALE GENOMIC DNA]</scope>
    <source>
        <strain evidence="4 5">DSM 22489</strain>
    </source>
</reference>
<dbReference type="GO" id="GO:0009245">
    <property type="term" value="P:lipid A biosynthetic process"/>
    <property type="evidence" value="ECO:0007669"/>
    <property type="project" value="TreeGrafter"/>
</dbReference>
<dbReference type="Gene3D" id="3.60.21.10">
    <property type="match status" value="1"/>
</dbReference>
<dbReference type="Proteomes" id="UP000236728">
    <property type="component" value="Unassembled WGS sequence"/>
</dbReference>
<evidence type="ECO:0000313" key="5">
    <source>
        <dbReference type="Proteomes" id="UP000236728"/>
    </source>
</evidence>
<dbReference type="InterPro" id="IPR006311">
    <property type="entry name" value="TAT_signal"/>
</dbReference>